<dbReference type="Gene3D" id="3.30.420.10">
    <property type="entry name" value="Ribonuclease H-like superfamily/Ribonuclease H"/>
    <property type="match status" value="1"/>
</dbReference>
<dbReference type="GO" id="GO:0005634">
    <property type="term" value="C:nucleus"/>
    <property type="evidence" value="ECO:0007669"/>
    <property type="project" value="UniProtKB-ARBA"/>
</dbReference>
<dbReference type="PROSITE" id="PS50994">
    <property type="entry name" value="INTEGRASE"/>
    <property type="match status" value="1"/>
</dbReference>
<name>A0A9Q3CDN8_9BASI</name>
<accession>A0A9Q3CDN8</accession>
<organism evidence="3 4">
    <name type="scientific">Austropuccinia psidii MF-1</name>
    <dbReference type="NCBI Taxonomy" id="1389203"/>
    <lineage>
        <taxon>Eukaryota</taxon>
        <taxon>Fungi</taxon>
        <taxon>Dikarya</taxon>
        <taxon>Basidiomycota</taxon>
        <taxon>Pucciniomycotina</taxon>
        <taxon>Pucciniomycetes</taxon>
        <taxon>Pucciniales</taxon>
        <taxon>Sphaerophragmiaceae</taxon>
        <taxon>Austropuccinia</taxon>
    </lineage>
</organism>
<dbReference type="InterPro" id="IPR050951">
    <property type="entry name" value="Retrovirus_Pol_polyprotein"/>
</dbReference>
<gene>
    <name evidence="3" type="ORF">O181_020823</name>
</gene>
<dbReference type="InterPro" id="IPR001584">
    <property type="entry name" value="Integrase_cat-core"/>
</dbReference>
<dbReference type="EMBL" id="AVOT02006245">
    <property type="protein sequence ID" value="MBW0481108.1"/>
    <property type="molecule type" value="Genomic_DNA"/>
</dbReference>
<dbReference type="InterPro" id="IPR036397">
    <property type="entry name" value="RNaseH_sf"/>
</dbReference>
<sequence length="117" mass="13040">MARNCCLTRLMAKSVSEWVCRYGAPKEVTVDGGAEFGKELKEAVKRGVSRIRITTPYYPEAQGMVERSHKKLKDALVQMCGEDGTKWKEYLPIIALADKILVKGTAGYSPFELQLGQ</sequence>
<feature type="domain" description="Integrase catalytic" evidence="2">
    <location>
        <begin position="1"/>
        <end position="117"/>
    </location>
</feature>
<comment type="caution">
    <text evidence="3">The sequence shown here is derived from an EMBL/GenBank/DDBJ whole genome shotgun (WGS) entry which is preliminary data.</text>
</comment>
<dbReference type="SUPFAM" id="SSF53098">
    <property type="entry name" value="Ribonuclease H-like"/>
    <property type="match status" value="1"/>
</dbReference>
<dbReference type="OrthoDB" id="5597284at2759"/>
<dbReference type="GO" id="GO:0003723">
    <property type="term" value="F:RNA binding"/>
    <property type="evidence" value="ECO:0007669"/>
    <property type="project" value="UniProtKB-KW"/>
</dbReference>
<dbReference type="PANTHER" id="PTHR37984:SF15">
    <property type="entry name" value="INTEGRASE CATALYTIC DOMAIN-CONTAINING PROTEIN"/>
    <property type="match status" value="1"/>
</dbReference>
<dbReference type="GO" id="GO:0015074">
    <property type="term" value="P:DNA integration"/>
    <property type="evidence" value="ECO:0007669"/>
    <property type="project" value="InterPro"/>
</dbReference>
<dbReference type="PANTHER" id="PTHR37984">
    <property type="entry name" value="PROTEIN CBG26694"/>
    <property type="match status" value="1"/>
</dbReference>
<evidence type="ECO:0000313" key="3">
    <source>
        <dbReference type="EMBL" id="MBW0481108.1"/>
    </source>
</evidence>
<proteinExistence type="predicted"/>
<protein>
    <recommendedName>
        <fullName evidence="2">Integrase catalytic domain-containing protein</fullName>
    </recommendedName>
</protein>
<dbReference type="InterPro" id="IPR012337">
    <property type="entry name" value="RNaseH-like_sf"/>
</dbReference>
<evidence type="ECO:0000259" key="2">
    <source>
        <dbReference type="PROSITE" id="PS50994"/>
    </source>
</evidence>
<keyword evidence="1" id="KW-0694">RNA-binding</keyword>
<keyword evidence="4" id="KW-1185">Reference proteome</keyword>
<reference evidence="3" key="1">
    <citation type="submission" date="2021-03" db="EMBL/GenBank/DDBJ databases">
        <title>Draft genome sequence of rust myrtle Austropuccinia psidii MF-1, a brazilian biotype.</title>
        <authorList>
            <person name="Quecine M.C."/>
            <person name="Pachon D.M.R."/>
            <person name="Bonatelli M.L."/>
            <person name="Correr F.H."/>
            <person name="Franceschini L.M."/>
            <person name="Leite T.F."/>
            <person name="Margarido G.R.A."/>
            <person name="Almeida C.A."/>
            <person name="Ferrarezi J.A."/>
            <person name="Labate C.A."/>
        </authorList>
    </citation>
    <scope>NUCLEOTIDE SEQUENCE</scope>
    <source>
        <strain evidence="3">MF-1</strain>
    </source>
</reference>
<dbReference type="AlphaFoldDB" id="A0A9Q3CDN8"/>
<dbReference type="Proteomes" id="UP000765509">
    <property type="component" value="Unassembled WGS sequence"/>
</dbReference>
<evidence type="ECO:0000256" key="1">
    <source>
        <dbReference type="ARBA" id="ARBA00022884"/>
    </source>
</evidence>
<evidence type="ECO:0000313" key="4">
    <source>
        <dbReference type="Proteomes" id="UP000765509"/>
    </source>
</evidence>